<feature type="region of interest" description="Disordered" evidence="5">
    <location>
        <begin position="115"/>
        <end position="186"/>
    </location>
</feature>
<evidence type="ECO:0000256" key="1">
    <source>
        <dbReference type="ARBA" id="ARBA00022630"/>
    </source>
</evidence>
<keyword evidence="3" id="KW-0157">Chromophore</keyword>
<evidence type="ECO:0000313" key="9">
    <source>
        <dbReference type="Proteomes" id="UP001530377"/>
    </source>
</evidence>
<dbReference type="AlphaFoldDB" id="A0ABD3RAA5"/>
<dbReference type="CDD" id="cd14809">
    <property type="entry name" value="bZIP_AUREO-like"/>
    <property type="match status" value="1"/>
</dbReference>
<dbReference type="EMBL" id="JALLPB020000364">
    <property type="protein sequence ID" value="KAL3809935.1"/>
    <property type="molecule type" value="Genomic_DNA"/>
</dbReference>
<name>A0ABD3RAA5_9STRA</name>
<feature type="region of interest" description="Disordered" evidence="5">
    <location>
        <begin position="413"/>
        <end position="433"/>
    </location>
</feature>
<evidence type="ECO:0000256" key="3">
    <source>
        <dbReference type="ARBA" id="ARBA00022991"/>
    </source>
</evidence>
<dbReference type="InterPro" id="IPR046347">
    <property type="entry name" value="bZIP_sf"/>
</dbReference>
<evidence type="ECO:0000259" key="6">
    <source>
        <dbReference type="PROSITE" id="PS50112"/>
    </source>
</evidence>
<evidence type="ECO:0000256" key="5">
    <source>
        <dbReference type="SAM" id="MobiDB-lite"/>
    </source>
</evidence>
<dbReference type="PANTHER" id="PTHR47429:SF2">
    <property type="entry name" value="PROTEIN TWIN LOV 1"/>
    <property type="match status" value="1"/>
</dbReference>
<dbReference type="PROSITE" id="PS50112">
    <property type="entry name" value="PAS"/>
    <property type="match status" value="1"/>
</dbReference>
<dbReference type="InterPro" id="IPR004827">
    <property type="entry name" value="bZIP"/>
</dbReference>
<dbReference type="InterPro" id="IPR000014">
    <property type="entry name" value="PAS"/>
</dbReference>
<accession>A0ABD3RAA5</accession>
<organism evidence="8 9">
    <name type="scientific">Cyclostephanos tholiformis</name>
    <dbReference type="NCBI Taxonomy" id="382380"/>
    <lineage>
        <taxon>Eukaryota</taxon>
        <taxon>Sar</taxon>
        <taxon>Stramenopiles</taxon>
        <taxon>Ochrophyta</taxon>
        <taxon>Bacillariophyta</taxon>
        <taxon>Coscinodiscophyceae</taxon>
        <taxon>Thalassiosirophycidae</taxon>
        <taxon>Stephanodiscales</taxon>
        <taxon>Stephanodiscaceae</taxon>
        <taxon>Cyclostephanos</taxon>
    </lineage>
</organism>
<evidence type="ECO:0000259" key="7">
    <source>
        <dbReference type="PROSITE" id="PS50217"/>
    </source>
</evidence>
<dbReference type="PANTHER" id="PTHR47429">
    <property type="entry name" value="PROTEIN TWIN LOV 1"/>
    <property type="match status" value="1"/>
</dbReference>
<dbReference type="NCBIfam" id="TIGR00229">
    <property type="entry name" value="sensory_box"/>
    <property type="match status" value="1"/>
</dbReference>
<dbReference type="Gene3D" id="3.30.450.20">
    <property type="entry name" value="PAS domain"/>
    <property type="match status" value="1"/>
</dbReference>
<gene>
    <name evidence="8" type="ORF">ACHAXA_004796</name>
</gene>
<protein>
    <recommendedName>
        <fullName evidence="10">LOV domain-containing protein</fullName>
    </recommendedName>
</protein>
<dbReference type="InterPro" id="IPR035965">
    <property type="entry name" value="PAS-like_dom_sf"/>
</dbReference>
<dbReference type="Proteomes" id="UP001530377">
    <property type="component" value="Unassembled WGS sequence"/>
</dbReference>
<keyword evidence="9" id="KW-1185">Reference proteome</keyword>
<dbReference type="CDD" id="cd00130">
    <property type="entry name" value="PAS"/>
    <property type="match status" value="1"/>
</dbReference>
<feature type="compositionally biased region" description="Low complexity" evidence="5">
    <location>
        <begin position="160"/>
        <end position="172"/>
    </location>
</feature>
<reference evidence="8 9" key="1">
    <citation type="submission" date="2024-10" db="EMBL/GenBank/DDBJ databases">
        <title>Updated reference genomes for cyclostephanoid diatoms.</title>
        <authorList>
            <person name="Roberts W.R."/>
            <person name="Alverson A.J."/>
        </authorList>
    </citation>
    <scope>NUCLEOTIDE SEQUENCE [LARGE SCALE GENOMIC DNA]</scope>
    <source>
        <strain evidence="8 9">AJA228-03</strain>
    </source>
</reference>
<evidence type="ECO:0000256" key="4">
    <source>
        <dbReference type="SAM" id="Coils"/>
    </source>
</evidence>
<dbReference type="SUPFAM" id="SSF55785">
    <property type="entry name" value="PYP-like sensor domain (PAS domain)"/>
    <property type="match status" value="1"/>
</dbReference>
<proteinExistence type="predicted"/>
<feature type="domain" description="PAS" evidence="6">
    <location>
        <begin position="463"/>
        <end position="488"/>
    </location>
</feature>
<dbReference type="Pfam" id="PF13426">
    <property type="entry name" value="PAS_9"/>
    <property type="match status" value="1"/>
</dbReference>
<dbReference type="Pfam" id="PF07716">
    <property type="entry name" value="bZIP_2"/>
    <property type="match status" value="1"/>
</dbReference>
<keyword evidence="2" id="KW-0288">FMN</keyword>
<keyword evidence="4" id="KW-0175">Coiled coil</keyword>
<keyword evidence="1" id="KW-0285">Flavoprotein</keyword>
<evidence type="ECO:0000256" key="2">
    <source>
        <dbReference type="ARBA" id="ARBA00022643"/>
    </source>
</evidence>
<sequence>MTNANNFLHKMPMFAAAGQNANDDVDLSDIFAEYFSEDYALSDSFVYGNTQQVQQQQQLQQQQISNALAHQQLAANAAAAVVAAAAQSGLIPGQQQLSLPTGQGIKTAWHAGSLPSMKRQQQGAGTANQGNAVQRQVENCPPPSKRPRGEDLFLPGSNSRQQPQQQQQQQQHQQRRQHDERVAAISQQQQLALAHAAAGIGGLSSRLGFTQPKNLGTAIGGGGGIIKPTTHQQQQVVLPTGGLNLPVGMGLKFGPGGISTGGGAGPSLVGSNVVSKNDVMNAMANNHAAALALARGGLGAPQSTDSSTIGVIPTAVSNIQYGANPTYGLFHHQQQLVAGMMNEGSADERRLRNREHAKRSRVRKKFMLESLQQQVQELQDENVTLRMLVQQHIPHEALNIIDKCCSKSVLFRERQEDDRPQAQDAGGDGDPGATPLLRSDFSLIESLTSGQQNFVLSDPRLPDNPIVYATPGFYELTGYTREQVLGRNCRFLQGAGTDRRAVDVIRAAIANGSDATVCLLNYKADGTPFWNQLFVAALRDSDDCIVNYVGVQTMIEPNAGASALEDKVNAAHPIRADLNDKDDDDDDDENDQ</sequence>
<evidence type="ECO:0008006" key="10">
    <source>
        <dbReference type="Google" id="ProtNLM"/>
    </source>
</evidence>
<comment type="caution">
    <text evidence="8">The sequence shown here is derived from an EMBL/GenBank/DDBJ whole genome shotgun (WGS) entry which is preliminary data.</text>
</comment>
<dbReference type="SUPFAM" id="SSF57959">
    <property type="entry name" value="Leucine zipper domain"/>
    <property type="match status" value="1"/>
</dbReference>
<feature type="coiled-coil region" evidence="4">
    <location>
        <begin position="361"/>
        <end position="388"/>
    </location>
</feature>
<feature type="domain" description="BZIP" evidence="7">
    <location>
        <begin position="348"/>
        <end position="391"/>
    </location>
</feature>
<dbReference type="PROSITE" id="PS50217">
    <property type="entry name" value="BZIP"/>
    <property type="match status" value="1"/>
</dbReference>
<feature type="compositionally biased region" description="Low complexity" evidence="5">
    <location>
        <begin position="120"/>
        <end position="134"/>
    </location>
</feature>
<evidence type="ECO:0000313" key="8">
    <source>
        <dbReference type="EMBL" id="KAL3809935.1"/>
    </source>
</evidence>
<dbReference type="Gene3D" id="1.20.5.170">
    <property type="match status" value="1"/>
</dbReference>